<dbReference type="GO" id="GO:0016020">
    <property type="term" value="C:membrane"/>
    <property type="evidence" value="ECO:0007669"/>
    <property type="project" value="TreeGrafter"/>
</dbReference>
<dbReference type="PANTHER" id="PTHR23028">
    <property type="entry name" value="ACETYLTRANSFERASE"/>
    <property type="match status" value="1"/>
</dbReference>
<feature type="transmembrane region" description="Helical" evidence="1">
    <location>
        <begin position="215"/>
        <end position="232"/>
    </location>
</feature>
<dbReference type="KEGG" id="pacr:FXN63_20315"/>
<dbReference type="GO" id="GO:0000271">
    <property type="term" value="P:polysaccharide biosynthetic process"/>
    <property type="evidence" value="ECO:0007669"/>
    <property type="project" value="TreeGrafter"/>
</dbReference>
<keyword evidence="3" id="KW-0012">Acyltransferase</keyword>
<keyword evidence="1" id="KW-0472">Membrane</keyword>
<feature type="transmembrane region" description="Helical" evidence="1">
    <location>
        <begin position="79"/>
        <end position="98"/>
    </location>
</feature>
<dbReference type="RefSeq" id="WP_148816969.1">
    <property type="nucleotide sequence ID" value="NZ_CP043046.1"/>
</dbReference>
<dbReference type="OrthoDB" id="9814807at2"/>
<dbReference type="GO" id="GO:0016747">
    <property type="term" value="F:acyltransferase activity, transferring groups other than amino-acyl groups"/>
    <property type="evidence" value="ECO:0007669"/>
    <property type="project" value="InterPro"/>
</dbReference>
<keyword evidence="3" id="KW-0808">Transferase</keyword>
<evidence type="ECO:0000259" key="2">
    <source>
        <dbReference type="Pfam" id="PF01757"/>
    </source>
</evidence>
<keyword evidence="1" id="KW-1133">Transmembrane helix</keyword>
<proteinExistence type="predicted"/>
<protein>
    <submittedName>
        <fullName evidence="3">Acyltransferase</fullName>
    </submittedName>
</protein>
<dbReference type="Pfam" id="PF01757">
    <property type="entry name" value="Acyl_transf_3"/>
    <property type="match status" value="1"/>
</dbReference>
<feature type="transmembrane region" description="Helical" evidence="1">
    <location>
        <begin position="141"/>
        <end position="163"/>
    </location>
</feature>
<reference evidence="3 4" key="1">
    <citation type="submission" date="2019-08" db="EMBL/GenBank/DDBJ databases">
        <title>Amphibian skin-associated Pigmentiphaga: genome sequence and occurrence across geography and hosts.</title>
        <authorList>
            <person name="Bletz M.C."/>
            <person name="Bunk B."/>
            <person name="Sproeer C."/>
            <person name="Biwer P."/>
            <person name="Reiter S."/>
            <person name="Rabemananjara F.C.E."/>
            <person name="Schulz S."/>
            <person name="Overmann J."/>
            <person name="Vences M."/>
        </authorList>
    </citation>
    <scope>NUCLEOTIDE SEQUENCE [LARGE SCALE GENOMIC DNA]</scope>
    <source>
        <strain evidence="3 4">Mada1488</strain>
    </source>
</reference>
<dbReference type="InterPro" id="IPR002656">
    <property type="entry name" value="Acyl_transf_3_dom"/>
</dbReference>
<organism evidence="3 4">
    <name type="scientific">Pigmentiphaga aceris</name>
    <dbReference type="NCBI Taxonomy" id="1940612"/>
    <lineage>
        <taxon>Bacteria</taxon>
        <taxon>Pseudomonadati</taxon>
        <taxon>Pseudomonadota</taxon>
        <taxon>Betaproteobacteria</taxon>
        <taxon>Burkholderiales</taxon>
        <taxon>Alcaligenaceae</taxon>
        <taxon>Pigmentiphaga</taxon>
    </lineage>
</organism>
<feature type="transmembrane region" description="Helical" evidence="1">
    <location>
        <begin position="304"/>
        <end position="326"/>
    </location>
</feature>
<evidence type="ECO:0000313" key="3">
    <source>
        <dbReference type="EMBL" id="QEI07922.1"/>
    </source>
</evidence>
<dbReference type="Proteomes" id="UP000325161">
    <property type="component" value="Chromosome"/>
</dbReference>
<evidence type="ECO:0000313" key="4">
    <source>
        <dbReference type="Proteomes" id="UP000325161"/>
    </source>
</evidence>
<keyword evidence="1" id="KW-0812">Transmembrane</keyword>
<dbReference type="InterPro" id="IPR050879">
    <property type="entry name" value="Acyltransferase_3"/>
</dbReference>
<feature type="transmembrane region" description="Helical" evidence="1">
    <location>
        <begin position="110"/>
        <end position="129"/>
    </location>
</feature>
<feature type="domain" description="Acyltransferase 3" evidence="2">
    <location>
        <begin position="5"/>
        <end position="322"/>
    </location>
</feature>
<keyword evidence="4" id="KW-1185">Reference proteome</keyword>
<gene>
    <name evidence="3" type="ORF">FXN63_20315</name>
</gene>
<accession>A0A5C0AZN1</accession>
<dbReference type="EMBL" id="CP043046">
    <property type="protein sequence ID" value="QEI07922.1"/>
    <property type="molecule type" value="Genomic_DNA"/>
</dbReference>
<sequence length="351" mass="39121">MTLLSVQYLRAVAAMMVVVFHLVPQLRRMGYDGYWPDWLAGGVDIFFIISGFIMWVTTVDRPMTPWTFFQRRLVRIAPLYWLLTTVVVIVMLVAPKLLQTTSFGLTHVLASYAFLPAISPATGWVNPVVNPGWTLNYEMFFYLVFGLGLLLQPSARFITVSLVLGGLVSLQLLPLPEHFVVDFYTSGLLLEFIFGMALARLYLAGRLLPTRSAAWISMGVGAIAFGTMLAVVPEWPRVIIFGMPALAIVTGALSLELHGGVRHHAFTHLLGDASYSIYLTHFMTLSAFGQAWRRLGLGEMTGGFWLFCIVATVVSTVIGLLAYRWVEQPLVRYFNRRRKPAAPVSVPSTAR</sequence>
<feature type="transmembrane region" description="Helical" evidence="1">
    <location>
        <begin position="183"/>
        <end position="203"/>
    </location>
</feature>
<feature type="transmembrane region" description="Helical" evidence="1">
    <location>
        <begin position="238"/>
        <end position="257"/>
    </location>
</feature>
<dbReference type="AlphaFoldDB" id="A0A5C0AZN1"/>
<feature type="transmembrane region" description="Helical" evidence="1">
    <location>
        <begin position="7"/>
        <end position="26"/>
    </location>
</feature>
<name>A0A5C0AZN1_9BURK</name>
<evidence type="ECO:0000256" key="1">
    <source>
        <dbReference type="SAM" id="Phobius"/>
    </source>
</evidence>
<dbReference type="PANTHER" id="PTHR23028:SF131">
    <property type="entry name" value="BLR2367 PROTEIN"/>
    <property type="match status" value="1"/>
</dbReference>
<feature type="transmembrane region" description="Helical" evidence="1">
    <location>
        <begin position="38"/>
        <end position="58"/>
    </location>
</feature>
<feature type="transmembrane region" description="Helical" evidence="1">
    <location>
        <begin position="269"/>
        <end position="292"/>
    </location>
</feature>